<dbReference type="InterPro" id="IPR003594">
    <property type="entry name" value="HATPase_dom"/>
</dbReference>
<keyword evidence="4" id="KW-0808">Transferase</keyword>
<dbReference type="InterPro" id="IPR036890">
    <property type="entry name" value="HATPase_C_sf"/>
</dbReference>
<keyword evidence="10" id="KW-0067">ATP-binding</keyword>
<keyword evidence="10" id="KW-0547">Nucleotide-binding</keyword>
<dbReference type="SMART" id="SM00387">
    <property type="entry name" value="HATPase_c"/>
    <property type="match status" value="1"/>
</dbReference>
<dbReference type="GO" id="GO:0005524">
    <property type="term" value="F:ATP binding"/>
    <property type="evidence" value="ECO:0007669"/>
    <property type="project" value="UniProtKB-KW"/>
</dbReference>
<dbReference type="Pfam" id="PF02518">
    <property type="entry name" value="HATPase_c"/>
    <property type="match status" value="1"/>
</dbReference>
<dbReference type="Gene3D" id="3.30.565.10">
    <property type="entry name" value="Histidine kinase-like ATPase, C-terminal domain"/>
    <property type="match status" value="1"/>
</dbReference>
<keyword evidence="5 8" id="KW-0812">Transmembrane</keyword>
<evidence type="ECO:0000313" key="11">
    <source>
        <dbReference type="Proteomes" id="UP001431449"/>
    </source>
</evidence>
<keyword evidence="3" id="KW-0597">Phosphoprotein</keyword>
<dbReference type="InterPro" id="IPR005467">
    <property type="entry name" value="His_kinase_dom"/>
</dbReference>
<evidence type="ECO:0000259" key="9">
    <source>
        <dbReference type="PROSITE" id="PS50109"/>
    </source>
</evidence>
<evidence type="ECO:0000256" key="6">
    <source>
        <dbReference type="ARBA" id="ARBA00022777"/>
    </source>
</evidence>
<dbReference type="SUPFAM" id="SSF55874">
    <property type="entry name" value="ATPase domain of HSP90 chaperone/DNA topoisomerase II/histidine kinase"/>
    <property type="match status" value="1"/>
</dbReference>
<dbReference type="CDD" id="cd00082">
    <property type="entry name" value="HisKA"/>
    <property type="match status" value="1"/>
</dbReference>
<keyword evidence="7 8" id="KW-1133">Transmembrane helix</keyword>
<dbReference type="Proteomes" id="UP001431449">
    <property type="component" value="Unassembled WGS sequence"/>
</dbReference>
<reference evidence="10" key="1">
    <citation type="submission" date="2022-04" db="EMBL/GenBank/DDBJ databases">
        <title>Lysobacter sp. CAU 1642 isolated from sea sand.</title>
        <authorList>
            <person name="Kim W."/>
        </authorList>
    </citation>
    <scope>NUCLEOTIDE SEQUENCE</scope>
    <source>
        <strain evidence="10">CAU 1642</strain>
    </source>
</reference>
<dbReference type="RefSeq" id="WP_248208620.1">
    <property type="nucleotide sequence ID" value="NZ_JALNMH010000007.1"/>
</dbReference>
<name>A0ABT0GHA7_9GAMM</name>
<evidence type="ECO:0000256" key="3">
    <source>
        <dbReference type="ARBA" id="ARBA00022553"/>
    </source>
</evidence>
<sequence length="662" mass="72013">MPLRLQLALVSLCLLLLPWGGWQVLQQMESLLRQGQEETLEAVADSLRRALGERPGLLPPAAPRWFAQPLPRQPRLDGQGGDWGSPVMREFADDSGSPRLRVALGRHEALRLLLVQVRDPTPQRADAHWPRAARSDHLQLLLDGPNGALRMRLANAASGALVVTSNDGSPSWLRLAGEWQEIEGGYRVELMLPSGWPITRLGLVAVDVDSSGAMRRFGQVDGGGWPIWEYREEAEQLLRGALPEGIRAQLVDGDGWIYARAGELPPAESDPLPWWRRQLWYALAWADEPLDHEAGESTRDARREVQAALGGAAGHAWRRDTRAPRLLLASAVPLQREGEPVAALWLQREQQTLLLADRALSGLLLSSLLAMGLAAAVLLGFATRLSQRIRRLRNGVENALSKDGGIQGFTPSRAGDEVGDLSRSFARLLADIGASQAYLQSLAGKLSHELNTPLAVVRGSLDNIDTTRLDEGTAALLQRARGGSDRLAAIVRAMSEASRVEQAIAGAEGEDVELVGMLRQCAEGYRALLAPRRLELSLPDGELWLHCSPELLVQALDKLVDNARGFCPADGWVRLSLERGLDGPQIVLANSGPTLPEAIRGRLFESLVSQRPGSHKQGVHLGFGLFIVRLVTELHGGRAEAGDLPGGDGVEFVLSLRGMPRR</sequence>
<evidence type="ECO:0000256" key="1">
    <source>
        <dbReference type="ARBA" id="ARBA00000085"/>
    </source>
</evidence>
<comment type="caution">
    <text evidence="10">The sequence shown here is derived from an EMBL/GenBank/DDBJ whole genome shotgun (WGS) entry which is preliminary data.</text>
</comment>
<evidence type="ECO:0000256" key="8">
    <source>
        <dbReference type="SAM" id="Phobius"/>
    </source>
</evidence>
<dbReference type="Pfam" id="PF00512">
    <property type="entry name" value="HisKA"/>
    <property type="match status" value="1"/>
</dbReference>
<keyword evidence="6" id="KW-0418">Kinase</keyword>
<evidence type="ECO:0000313" key="10">
    <source>
        <dbReference type="EMBL" id="MCK7593920.1"/>
    </source>
</evidence>
<evidence type="ECO:0000256" key="2">
    <source>
        <dbReference type="ARBA" id="ARBA00012438"/>
    </source>
</evidence>
<dbReference type="Gene3D" id="1.10.287.130">
    <property type="match status" value="1"/>
</dbReference>
<dbReference type="EC" id="2.7.13.3" evidence="2"/>
<dbReference type="PANTHER" id="PTHR45436:SF5">
    <property type="entry name" value="SENSOR HISTIDINE KINASE TRCS"/>
    <property type="match status" value="1"/>
</dbReference>
<protein>
    <recommendedName>
        <fullName evidence="2">histidine kinase</fullName>
        <ecNumber evidence="2">2.7.13.3</ecNumber>
    </recommendedName>
</protein>
<dbReference type="InterPro" id="IPR050428">
    <property type="entry name" value="TCS_sensor_his_kinase"/>
</dbReference>
<dbReference type="Gene3D" id="6.10.340.10">
    <property type="match status" value="1"/>
</dbReference>
<evidence type="ECO:0000256" key="7">
    <source>
        <dbReference type="ARBA" id="ARBA00022989"/>
    </source>
</evidence>
<dbReference type="PANTHER" id="PTHR45436">
    <property type="entry name" value="SENSOR HISTIDINE KINASE YKOH"/>
    <property type="match status" value="1"/>
</dbReference>
<gene>
    <name evidence="10" type="ORF">M0G41_09575</name>
</gene>
<keyword evidence="11" id="KW-1185">Reference proteome</keyword>
<dbReference type="EMBL" id="JALNMH010000007">
    <property type="protein sequence ID" value="MCK7593920.1"/>
    <property type="molecule type" value="Genomic_DNA"/>
</dbReference>
<organism evidence="10 11">
    <name type="scientific">Pseudomarimonas salicorniae</name>
    <dbReference type="NCBI Taxonomy" id="2933270"/>
    <lineage>
        <taxon>Bacteria</taxon>
        <taxon>Pseudomonadati</taxon>
        <taxon>Pseudomonadota</taxon>
        <taxon>Gammaproteobacteria</taxon>
        <taxon>Lysobacterales</taxon>
        <taxon>Lysobacteraceae</taxon>
        <taxon>Pseudomarimonas</taxon>
    </lineage>
</organism>
<dbReference type="SMART" id="SM00388">
    <property type="entry name" value="HisKA"/>
    <property type="match status" value="1"/>
</dbReference>
<keyword evidence="8" id="KW-0472">Membrane</keyword>
<dbReference type="PROSITE" id="PS50109">
    <property type="entry name" value="HIS_KIN"/>
    <property type="match status" value="1"/>
</dbReference>
<dbReference type="InterPro" id="IPR036097">
    <property type="entry name" value="HisK_dim/P_sf"/>
</dbReference>
<dbReference type="InterPro" id="IPR003661">
    <property type="entry name" value="HisK_dim/P_dom"/>
</dbReference>
<accession>A0ABT0GHA7</accession>
<evidence type="ECO:0000256" key="4">
    <source>
        <dbReference type="ARBA" id="ARBA00022679"/>
    </source>
</evidence>
<feature type="transmembrane region" description="Helical" evidence="8">
    <location>
        <begin position="359"/>
        <end position="383"/>
    </location>
</feature>
<dbReference type="SUPFAM" id="SSF47384">
    <property type="entry name" value="Homodimeric domain of signal transducing histidine kinase"/>
    <property type="match status" value="1"/>
</dbReference>
<feature type="domain" description="Histidine kinase" evidence="9">
    <location>
        <begin position="445"/>
        <end position="660"/>
    </location>
</feature>
<comment type="catalytic activity">
    <reaction evidence="1">
        <text>ATP + protein L-histidine = ADP + protein N-phospho-L-histidine.</text>
        <dbReference type="EC" id="2.7.13.3"/>
    </reaction>
</comment>
<evidence type="ECO:0000256" key="5">
    <source>
        <dbReference type="ARBA" id="ARBA00022692"/>
    </source>
</evidence>
<proteinExistence type="predicted"/>